<protein>
    <submittedName>
        <fullName evidence="1">Gag-pol polyprotein</fullName>
    </submittedName>
</protein>
<dbReference type="AlphaFoldDB" id="A0A5B6UTA7"/>
<proteinExistence type="predicted"/>
<sequence>MAKERCQTVTSLINHCEFVKELTKYLDFLCFAKDNFSRMYEVCQMFYHPEEHDKSLTSYFMDFKRVYEELNVLFPFSSNVKVQQSQQEQMAIMSFFSSLPLEFKAAKSQILLGFEISSLQNAFTRTLQTENTYFSQT</sequence>
<dbReference type="EMBL" id="SMMG02000009">
    <property type="protein sequence ID" value="KAA3461039.1"/>
    <property type="molecule type" value="Genomic_DNA"/>
</dbReference>
<gene>
    <name evidence="1" type="ORF">EPI10_027645</name>
</gene>
<dbReference type="OrthoDB" id="1001643at2759"/>
<evidence type="ECO:0000313" key="1">
    <source>
        <dbReference type="EMBL" id="KAA3461039.1"/>
    </source>
</evidence>
<organism evidence="1 2">
    <name type="scientific">Gossypium australe</name>
    <dbReference type="NCBI Taxonomy" id="47621"/>
    <lineage>
        <taxon>Eukaryota</taxon>
        <taxon>Viridiplantae</taxon>
        <taxon>Streptophyta</taxon>
        <taxon>Embryophyta</taxon>
        <taxon>Tracheophyta</taxon>
        <taxon>Spermatophyta</taxon>
        <taxon>Magnoliopsida</taxon>
        <taxon>eudicotyledons</taxon>
        <taxon>Gunneridae</taxon>
        <taxon>Pentapetalae</taxon>
        <taxon>rosids</taxon>
        <taxon>malvids</taxon>
        <taxon>Malvales</taxon>
        <taxon>Malvaceae</taxon>
        <taxon>Malvoideae</taxon>
        <taxon>Gossypium</taxon>
    </lineage>
</organism>
<comment type="caution">
    <text evidence="1">The sequence shown here is derived from an EMBL/GenBank/DDBJ whole genome shotgun (WGS) entry which is preliminary data.</text>
</comment>
<name>A0A5B6UTA7_9ROSI</name>
<accession>A0A5B6UTA7</accession>
<reference evidence="2" key="1">
    <citation type="journal article" date="2019" name="Plant Biotechnol. J.">
        <title>Genome sequencing of the Australian wild diploid species Gossypium australe highlights disease resistance and delayed gland morphogenesis.</title>
        <authorList>
            <person name="Cai Y."/>
            <person name="Cai X."/>
            <person name="Wang Q."/>
            <person name="Wang P."/>
            <person name="Zhang Y."/>
            <person name="Cai C."/>
            <person name="Xu Y."/>
            <person name="Wang K."/>
            <person name="Zhou Z."/>
            <person name="Wang C."/>
            <person name="Geng S."/>
            <person name="Li B."/>
            <person name="Dong Q."/>
            <person name="Hou Y."/>
            <person name="Wang H."/>
            <person name="Ai P."/>
            <person name="Liu Z."/>
            <person name="Yi F."/>
            <person name="Sun M."/>
            <person name="An G."/>
            <person name="Cheng J."/>
            <person name="Zhang Y."/>
            <person name="Shi Q."/>
            <person name="Xie Y."/>
            <person name="Shi X."/>
            <person name="Chang Y."/>
            <person name="Huang F."/>
            <person name="Chen Y."/>
            <person name="Hong S."/>
            <person name="Mi L."/>
            <person name="Sun Q."/>
            <person name="Zhang L."/>
            <person name="Zhou B."/>
            <person name="Peng R."/>
            <person name="Zhang X."/>
            <person name="Liu F."/>
        </authorList>
    </citation>
    <scope>NUCLEOTIDE SEQUENCE [LARGE SCALE GENOMIC DNA]</scope>
    <source>
        <strain evidence="2">cv. PA1801</strain>
    </source>
</reference>
<dbReference type="Proteomes" id="UP000325315">
    <property type="component" value="Unassembled WGS sequence"/>
</dbReference>
<evidence type="ECO:0000313" key="2">
    <source>
        <dbReference type="Proteomes" id="UP000325315"/>
    </source>
</evidence>
<keyword evidence="2" id="KW-1185">Reference proteome</keyword>